<organism evidence="12 13">
    <name type="scientific">Naganishia liquefaciens</name>
    <dbReference type="NCBI Taxonomy" id="104408"/>
    <lineage>
        <taxon>Eukaryota</taxon>
        <taxon>Fungi</taxon>
        <taxon>Dikarya</taxon>
        <taxon>Basidiomycota</taxon>
        <taxon>Agaricomycotina</taxon>
        <taxon>Tremellomycetes</taxon>
        <taxon>Filobasidiales</taxon>
        <taxon>Filobasidiaceae</taxon>
        <taxon>Naganishia</taxon>
    </lineage>
</organism>
<keyword evidence="8" id="KW-0325">Glycoprotein</keyword>
<dbReference type="InterPro" id="IPR044865">
    <property type="entry name" value="MRH_dom"/>
</dbReference>
<dbReference type="PANTHER" id="PTHR15071:SF0">
    <property type="entry name" value="MANNOSE 6-PHOSPHATE RECEPTOR-LIKE PROTEIN 1"/>
    <property type="match status" value="1"/>
</dbReference>
<evidence type="ECO:0000256" key="6">
    <source>
        <dbReference type="ARBA" id="ARBA00023136"/>
    </source>
</evidence>
<evidence type="ECO:0000256" key="10">
    <source>
        <dbReference type="SAM" id="Phobius"/>
    </source>
</evidence>
<accession>A0A8H3TT52</accession>
<sequence length="290" mass="31435">MSQSPEPCTLTLADGTHYDLSSLSNAKKDYSVKVGDLEYNLNVCRNVVHELWNVGDLENVGAVVTHNQGDFSLGATNTTVIASPGTSEPMLVYSNGSPCADSDVTASTVIRFICSESEFGSGSPQLLAALPVTSSSEDQCQFFFEWKTHVACPTNPKQLEGHWTVIGLLLAFLMIGAFTTFAGMTMYNRFVLGYKGWDQLPRPSAPYFDLSGLRRSFRRDGHASWNSGGYGHVRAEDNDEEEGFAGRFSLADDDDDEDARALAGDPAVWRNAQPAQQGNDGRGSGGRVNL</sequence>
<dbReference type="InterPro" id="IPR009011">
    <property type="entry name" value="Man6P_isomerase_rcpt-bd_dom_sf"/>
</dbReference>
<comment type="caution">
    <text evidence="12">The sequence shown here is derived from an EMBL/GenBank/DDBJ whole genome shotgun (WGS) entry which is preliminary data.</text>
</comment>
<keyword evidence="3 10" id="KW-0812">Transmembrane</keyword>
<evidence type="ECO:0000259" key="11">
    <source>
        <dbReference type="PROSITE" id="PS51914"/>
    </source>
</evidence>
<feature type="transmembrane region" description="Helical" evidence="10">
    <location>
        <begin position="163"/>
        <end position="187"/>
    </location>
</feature>
<keyword evidence="7" id="KW-1015">Disulfide bond</keyword>
<keyword evidence="4" id="KW-0732">Signal</keyword>
<dbReference type="OrthoDB" id="4504960at2759"/>
<dbReference type="PANTHER" id="PTHR15071">
    <property type="entry name" value="MANNOSE-6-PHOSPHATE RECEPTOR FAMILY MEMBER"/>
    <property type="match status" value="1"/>
</dbReference>
<dbReference type="SUPFAM" id="SSF50911">
    <property type="entry name" value="Mannose 6-phosphate receptor domain"/>
    <property type="match status" value="1"/>
</dbReference>
<evidence type="ECO:0000256" key="1">
    <source>
        <dbReference type="ARBA" id="ARBA00004308"/>
    </source>
</evidence>
<name>A0A8H3TT52_9TREE</name>
<keyword evidence="6 10" id="KW-0472">Membrane</keyword>
<dbReference type="GO" id="GO:0000139">
    <property type="term" value="C:Golgi membrane"/>
    <property type="evidence" value="ECO:0007669"/>
    <property type="project" value="UniProtKB-SubCell"/>
</dbReference>
<dbReference type="InterPro" id="IPR028927">
    <property type="entry name" value="Man-6-P_rcpt"/>
</dbReference>
<comment type="subcellular location">
    <subcellularLocation>
        <location evidence="1">Endomembrane system</location>
    </subcellularLocation>
</comment>
<evidence type="ECO:0000256" key="3">
    <source>
        <dbReference type="ARBA" id="ARBA00022692"/>
    </source>
</evidence>
<evidence type="ECO:0000256" key="4">
    <source>
        <dbReference type="ARBA" id="ARBA00022729"/>
    </source>
</evidence>
<evidence type="ECO:0000256" key="2">
    <source>
        <dbReference type="ARBA" id="ARBA00022448"/>
    </source>
</evidence>
<evidence type="ECO:0000256" key="7">
    <source>
        <dbReference type="ARBA" id="ARBA00023157"/>
    </source>
</evidence>
<dbReference type="GO" id="GO:0010008">
    <property type="term" value="C:endosome membrane"/>
    <property type="evidence" value="ECO:0007669"/>
    <property type="project" value="UniProtKB-SubCell"/>
</dbReference>
<feature type="compositionally biased region" description="Gly residues" evidence="9">
    <location>
        <begin position="280"/>
        <end position="290"/>
    </location>
</feature>
<dbReference type="GO" id="GO:0005770">
    <property type="term" value="C:late endosome"/>
    <property type="evidence" value="ECO:0007669"/>
    <property type="project" value="TreeGrafter"/>
</dbReference>
<evidence type="ECO:0000256" key="5">
    <source>
        <dbReference type="ARBA" id="ARBA00022989"/>
    </source>
</evidence>
<evidence type="ECO:0000256" key="8">
    <source>
        <dbReference type="ARBA" id="ARBA00023180"/>
    </source>
</evidence>
<evidence type="ECO:0000313" key="12">
    <source>
        <dbReference type="EMBL" id="GHJ85759.1"/>
    </source>
</evidence>
<feature type="domain" description="MRH" evidence="11">
    <location>
        <begin position="6"/>
        <end position="154"/>
    </location>
</feature>
<dbReference type="AlphaFoldDB" id="A0A8H3TT52"/>
<proteinExistence type="predicted"/>
<evidence type="ECO:0000256" key="9">
    <source>
        <dbReference type="SAM" id="MobiDB-lite"/>
    </source>
</evidence>
<dbReference type="Pfam" id="PF02157">
    <property type="entry name" value="Man-6-P_recep"/>
    <property type="match status" value="1"/>
</dbReference>
<dbReference type="PROSITE" id="PS51914">
    <property type="entry name" value="MRH"/>
    <property type="match status" value="1"/>
</dbReference>
<keyword evidence="2" id="KW-0813">Transport</keyword>
<gene>
    <name evidence="12" type="ORF">NliqN6_2161</name>
</gene>
<protein>
    <recommendedName>
        <fullName evidence="11">MRH domain-containing protein</fullName>
    </recommendedName>
</protein>
<dbReference type="EMBL" id="BLZA01000013">
    <property type="protein sequence ID" value="GHJ85759.1"/>
    <property type="molecule type" value="Genomic_DNA"/>
</dbReference>
<dbReference type="Proteomes" id="UP000620104">
    <property type="component" value="Unassembled WGS sequence"/>
</dbReference>
<feature type="region of interest" description="Disordered" evidence="9">
    <location>
        <begin position="249"/>
        <end position="290"/>
    </location>
</feature>
<dbReference type="Gene3D" id="2.70.130.10">
    <property type="entry name" value="Mannose-6-phosphate receptor binding domain"/>
    <property type="match status" value="1"/>
</dbReference>
<keyword evidence="5 10" id="KW-1133">Transmembrane helix</keyword>
<evidence type="ECO:0000313" key="13">
    <source>
        <dbReference type="Proteomes" id="UP000620104"/>
    </source>
</evidence>
<reference evidence="12" key="1">
    <citation type="submission" date="2020-07" db="EMBL/GenBank/DDBJ databases">
        <title>Draft Genome Sequence of a Deep-Sea Yeast, Naganishia (Cryptococcus) liquefaciens strain N6.</title>
        <authorList>
            <person name="Han Y.W."/>
            <person name="Kajitani R."/>
            <person name="Morimoto H."/>
            <person name="Parhat M."/>
            <person name="Tsubouchi H."/>
            <person name="Bakenova O."/>
            <person name="Ogata M."/>
            <person name="Argunhan B."/>
            <person name="Aoki R."/>
            <person name="Kajiwara S."/>
            <person name="Itoh T."/>
            <person name="Iwasaki H."/>
        </authorList>
    </citation>
    <scope>NUCLEOTIDE SEQUENCE</scope>
    <source>
        <strain evidence="12">N6</strain>
    </source>
</reference>
<keyword evidence="13" id="KW-1185">Reference proteome</keyword>
<dbReference type="GO" id="GO:0007034">
    <property type="term" value="P:vacuolar transport"/>
    <property type="evidence" value="ECO:0007669"/>
    <property type="project" value="TreeGrafter"/>
</dbReference>